<reference evidence="2" key="1">
    <citation type="submission" date="2021-01" db="EMBL/GenBank/DDBJ databases">
        <title>Whole genome shotgun sequence of Catellatospora methionotrophica NBRC 14553.</title>
        <authorList>
            <person name="Komaki H."/>
            <person name="Tamura T."/>
        </authorList>
    </citation>
    <scope>NUCLEOTIDE SEQUENCE</scope>
    <source>
        <strain evidence="2">NBRC 14553</strain>
    </source>
</reference>
<dbReference type="InterPro" id="IPR038081">
    <property type="entry name" value="CalX-like_sf"/>
</dbReference>
<evidence type="ECO:0000313" key="3">
    <source>
        <dbReference type="Proteomes" id="UP000660339"/>
    </source>
</evidence>
<dbReference type="AlphaFoldDB" id="A0A8J3PEP3"/>
<feature type="chain" id="PRO_5035184261" description="Calx-beta domain-containing protein" evidence="1">
    <location>
        <begin position="29"/>
        <end position="144"/>
    </location>
</feature>
<dbReference type="RefSeq" id="WP_166385295.1">
    <property type="nucleotide sequence ID" value="NZ_BAAATT010000033.1"/>
</dbReference>
<accession>A0A8J3PEP3</accession>
<sequence length="144" mass="14900">MTRIARWLSASALALLAMIVLLPQPASAAGSTPCGPQCVAINRDAVCWEKEWCAVQLVVKGTPAGSGAVLRYRTADGTAVAPGDYVAVPSAEISLPAGGSTHLRVFVAGDAARERDEAFAVEFLDGDGRVLATSTVTVRDPAAY</sequence>
<organism evidence="2 3">
    <name type="scientific">Catellatospora methionotrophica</name>
    <dbReference type="NCBI Taxonomy" id="121620"/>
    <lineage>
        <taxon>Bacteria</taxon>
        <taxon>Bacillati</taxon>
        <taxon>Actinomycetota</taxon>
        <taxon>Actinomycetes</taxon>
        <taxon>Micromonosporales</taxon>
        <taxon>Micromonosporaceae</taxon>
        <taxon>Catellatospora</taxon>
    </lineage>
</organism>
<evidence type="ECO:0000256" key="1">
    <source>
        <dbReference type="SAM" id="SignalP"/>
    </source>
</evidence>
<proteinExistence type="predicted"/>
<evidence type="ECO:0000313" key="2">
    <source>
        <dbReference type="EMBL" id="GIG12371.1"/>
    </source>
</evidence>
<dbReference type="EMBL" id="BONJ01000001">
    <property type="protein sequence ID" value="GIG12371.1"/>
    <property type="molecule type" value="Genomic_DNA"/>
</dbReference>
<keyword evidence="3" id="KW-1185">Reference proteome</keyword>
<dbReference type="Gene3D" id="2.60.40.2030">
    <property type="match status" value="1"/>
</dbReference>
<name>A0A8J3PEP3_9ACTN</name>
<keyword evidence="1" id="KW-0732">Signal</keyword>
<gene>
    <name evidence="2" type="ORF">Cme02nite_07030</name>
</gene>
<feature type="signal peptide" evidence="1">
    <location>
        <begin position="1"/>
        <end position="28"/>
    </location>
</feature>
<dbReference type="SUPFAM" id="SSF141072">
    <property type="entry name" value="CalX-like"/>
    <property type="match status" value="1"/>
</dbReference>
<dbReference type="Proteomes" id="UP000660339">
    <property type="component" value="Unassembled WGS sequence"/>
</dbReference>
<comment type="caution">
    <text evidence="2">The sequence shown here is derived from an EMBL/GenBank/DDBJ whole genome shotgun (WGS) entry which is preliminary data.</text>
</comment>
<protein>
    <recommendedName>
        <fullName evidence="4">Calx-beta domain-containing protein</fullName>
    </recommendedName>
</protein>
<evidence type="ECO:0008006" key="4">
    <source>
        <dbReference type="Google" id="ProtNLM"/>
    </source>
</evidence>